<dbReference type="PANTHER" id="PTHR23266">
    <property type="entry name" value="IMMUNOGLOBULIN HEAVY CHAIN"/>
    <property type="match status" value="1"/>
</dbReference>
<dbReference type="InterPro" id="IPR036179">
    <property type="entry name" value="Ig-like_dom_sf"/>
</dbReference>
<evidence type="ECO:0000256" key="6">
    <source>
        <dbReference type="ARBA" id="ARBA00022859"/>
    </source>
</evidence>
<feature type="domain" description="Ig-like" evidence="12">
    <location>
        <begin position="65"/>
        <end position="151"/>
    </location>
</feature>
<evidence type="ECO:0000256" key="1">
    <source>
        <dbReference type="ARBA" id="ARBA00004236"/>
    </source>
</evidence>
<keyword evidence="8" id="KW-0472">Membrane</keyword>
<organism evidence="13 14">
    <name type="scientific">Crenichthys baileyi</name>
    <name type="common">White River springfish</name>
    <dbReference type="NCBI Taxonomy" id="28760"/>
    <lineage>
        <taxon>Eukaryota</taxon>
        <taxon>Metazoa</taxon>
        <taxon>Chordata</taxon>
        <taxon>Craniata</taxon>
        <taxon>Vertebrata</taxon>
        <taxon>Euteleostomi</taxon>
        <taxon>Actinopterygii</taxon>
        <taxon>Neopterygii</taxon>
        <taxon>Teleostei</taxon>
        <taxon>Neoteleostei</taxon>
        <taxon>Acanthomorphata</taxon>
        <taxon>Ovalentaria</taxon>
        <taxon>Atherinomorphae</taxon>
        <taxon>Cyprinodontiformes</taxon>
        <taxon>Goodeidae</taxon>
        <taxon>Crenichthys</taxon>
    </lineage>
</organism>
<dbReference type="Proteomes" id="UP001311232">
    <property type="component" value="Unassembled WGS sequence"/>
</dbReference>
<name>A0AAV9RN32_9TELE</name>
<dbReference type="SUPFAM" id="SSF48726">
    <property type="entry name" value="Immunoglobulin"/>
    <property type="match status" value="1"/>
</dbReference>
<reference evidence="13 14" key="1">
    <citation type="submission" date="2021-06" db="EMBL/GenBank/DDBJ databases">
        <authorList>
            <person name="Palmer J.M."/>
        </authorList>
    </citation>
    <scope>NUCLEOTIDE SEQUENCE [LARGE SCALE GENOMIC DNA]</scope>
    <source>
        <strain evidence="13 14">MEX-2019</strain>
        <tissue evidence="13">Muscle</tissue>
    </source>
</reference>
<dbReference type="AlphaFoldDB" id="A0AAV9RN32"/>
<keyword evidence="6" id="KW-0391">Immunity</keyword>
<comment type="caution">
    <text evidence="13">The sequence shown here is derived from an EMBL/GenBank/DDBJ whole genome shotgun (WGS) entry which is preliminary data.</text>
</comment>
<dbReference type="InterPro" id="IPR013783">
    <property type="entry name" value="Ig-like_fold"/>
</dbReference>
<keyword evidence="11" id="KW-1280">Immunoglobulin</keyword>
<protein>
    <recommendedName>
        <fullName evidence="12">Ig-like domain-containing protein</fullName>
    </recommendedName>
</protein>
<evidence type="ECO:0000313" key="14">
    <source>
        <dbReference type="Proteomes" id="UP001311232"/>
    </source>
</evidence>
<evidence type="ECO:0000256" key="8">
    <source>
        <dbReference type="ARBA" id="ARBA00023136"/>
    </source>
</evidence>
<dbReference type="PROSITE" id="PS50835">
    <property type="entry name" value="IG_LIKE"/>
    <property type="match status" value="1"/>
</dbReference>
<dbReference type="GO" id="GO:0005576">
    <property type="term" value="C:extracellular region"/>
    <property type="evidence" value="ECO:0007669"/>
    <property type="project" value="UniProtKB-SubCell"/>
</dbReference>
<keyword evidence="4" id="KW-0964">Secreted</keyword>
<keyword evidence="5" id="KW-0732">Signal</keyword>
<keyword evidence="9" id="KW-1015">Disulfide bond</keyword>
<evidence type="ECO:0000256" key="2">
    <source>
        <dbReference type="ARBA" id="ARBA00004613"/>
    </source>
</evidence>
<dbReference type="Pfam" id="PF07686">
    <property type="entry name" value="V-set"/>
    <property type="match status" value="1"/>
</dbReference>
<dbReference type="InterPro" id="IPR007110">
    <property type="entry name" value="Ig-like_dom"/>
</dbReference>
<gene>
    <name evidence="13" type="ORF">CRENBAI_006555</name>
</gene>
<evidence type="ECO:0000256" key="10">
    <source>
        <dbReference type="ARBA" id="ARBA00023319"/>
    </source>
</evidence>
<evidence type="ECO:0000256" key="3">
    <source>
        <dbReference type="ARBA" id="ARBA00022475"/>
    </source>
</evidence>
<proteinExistence type="predicted"/>
<dbReference type="SMART" id="SM00406">
    <property type="entry name" value="IGv"/>
    <property type="match status" value="1"/>
</dbReference>
<evidence type="ECO:0000256" key="4">
    <source>
        <dbReference type="ARBA" id="ARBA00022525"/>
    </source>
</evidence>
<accession>A0AAV9RN32</accession>
<evidence type="ECO:0000313" key="13">
    <source>
        <dbReference type="EMBL" id="KAK5610352.1"/>
    </source>
</evidence>
<keyword evidence="7" id="KW-1064">Adaptive immunity</keyword>
<evidence type="ECO:0000259" key="12">
    <source>
        <dbReference type="PROSITE" id="PS50835"/>
    </source>
</evidence>
<keyword evidence="10" id="KW-0393">Immunoglobulin domain</keyword>
<dbReference type="GO" id="GO:0019814">
    <property type="term" value="C:immunoglobulin complex"/>
    <property type="evidence" value="ECO:0007669"/>
    <property type="project" value="UniProtKB-KW"/>
</dbReference>
<dbReference type="InterPro" id="IPR013106">
    <property type="entry name" value="Ig_V-set"/>
</dbReference>
<dbReference type="Gene3D" id="2.60.40.10">
    <property type="entry name" value="Immunoglobulins"/>
    <property type="match status" value="1"/>
</dbReference>
<dbReference type="InterPro" id="IPR050199">
    <property type="entry name" value="IgHV"/>
</dbReference>
<evidence type="ECO:0000256" key="9">
    <source>
        <dbReference type="ARBA" id="ARBA00023157"/>
    </source>
</evidence>
<dbReference type="GO" id="GO:0002250">
    <property type="term" value="P:adaptive immune response"/>
    <property type="evidence" value="ECO:0007669"/>
    <property type="project" value="UniProtKB-KW"/>
</dbReference>
<keyword evidence="14" id="KW-1185">Reference proteome</keyword>
<dbReference type="GO" id="GO:0005886">
    <property type="term" value="C:plasma membrane"/>
    <property type="evidence" value="ECO:0007669"/>
    <property type="project" value="UniProtKB-SubCell"/>
</dbReference>
<keyword evidence="3" id="KW-1003">Cell membrane</keyword>
<evidence type="ECO:0000256" key="7">
    <source>
        <dbReference type="ARBA" id="ARBA00023130"/>
    </source>
</evidence>
<dbReference type="FunFam" id="2.60.40.10:FF:001072">
    <property type="entry name" value="Immunoglobulin heavy variable V1-24"/>
    <property type="match status" value="1"/>
</dbReference>
<evidence type="ECO:0000256" key="11">
    <source>
        <dbReference type="ARBA" id="ARBA00043265"/>
    </source>
</evidence>
<evidence type="ECO:0000256" key="5">
    <source>
        <dbReference type="ARBA" id="ARBA00022729"/>
    </source>
</evidence>
<dbReference type="EMBL" id="JAHHUM010001590">
    <property type="protein sequence ID" value="KAK5610352.1"/>
    <property type="molecule type" value="Genomic_DNA"/>
</dbReference>
<comment type="subcellular location">
    <subcellularLocation>
        <location evidence="1">Cell membrane</location>
    </subcellularLocation>
    <subcellularLocation>
        <location evidence="2">Secreted</location>
    </subcellularLocation>
</comment>
<sequence length="151" mass="16796">MLKSNNRSVYCIDLIQPDSKLVQPGQSLIITSQPSGYSTGDDNYATGAWSEIKLEQSASEVKGPGETVKMSCIISGYSMTEYYIHWIRQRPGRALEWIGYMDTGNNNPSYGSSFQGRFTMTENVPSSTQFLEISSLTAEDSAVYFCARETQ</sequence>